<feature type="transmembrane region" description="Helical" evidence="1">
    <location>
        <begin position="20"/>
        <end position="40"/>
    </location>
</feature>
<keyword evidence="1" id="KW-0812">Transmembrane</keyword>
<keyword evidence="3" id="KW-1185">Reference proteome</keyword>
<gene>
    <name evidence="2" type="ORF">JCM19240_1063</name>
</gene>
<evidence type="ECO:0000313" key="2">
    <source>
        <dbReference type="EMBL" id="GAL34155.1"/>
    </source>
</evidence>
<accession>A0A090T2E1</accession>
<organism evidence="2 3">
    <name type="scientific">Vibrio maritimus</name>
    <dbReference type="NCBI Taxonomy" id="990268"/>
    <lineage>
        <taxon>Bacteria</taxon>
        <taxon>Pseudomonadati</taxon>
        <taxon>Pseudomonadota</taxon>
        <taxon>Gammaproteobacteria</taxon>
        <taxon>Vibrionales</taxon>
        <taxon>Vibrionaceae</taxon>
        <taxon>Vibrio</taxon>
    </lineage>
</organism>
<dbReference type="EMBL" id="BBMT01000004">
    <property type="protein sequence ID" value="GAL34155.1"/>
    <property type="molecule type" value="Genomic_DNA"/>
</dbReference>
<reference evidence="2 3" key="2">
    <citation type="submission" date="2014-09" db="EMBL/GenBank/DDBJ databases">
        <authorList>
            <consortium name="NBRP consortium"/>
            <person name="Sawabe T."/>
            <person name="Meirelles P."/>
            <person name="Nakanishi M."/>
            <person name="Sayaka M."/>
            <person name="Hattori M."/>
            <person name="Ohkuma M."/>
        </authorList>
    </citation>
    <scope>NUCLEOTIDE SEQUENCE [LARGE SCALE GENOMIC DNA]</scope>
    <source>
        <strain evidence="2 3">JCM 19240</strain>
    </source>
</reference>
<proteinExistence type="predicted"/>
<dbReference type="GO" id="GO:0005886">
    <property type="term" value="C:plasma membrane"/>
    <property type="evidence" value="ECO:0007669"/>
    <property type="project" value="TreeGrafter"/>
</dbReference>
<protein>
    <submittedName>
        <fullName evidence="2">AttF / AttG component of AttEFGH ABC transport system</fullName>
    </submittedName>
</protein>
<comment type="caution">
    <text evidence="2">The sequence shown here is derived from an EMBL/GenBank/DDBJ whole genome shotgun (WGS) entry which is preliminary data.</text>
</comment>
<sequence>MLWPVVKALLGHYRRHPLQILLVWLGLTLGVSLLVGVTAINHHAQQAYASGERLFANPVPYRIRPKHAETKIPQGFYIQLRRDGFKQCVPFDIQKVTTKDGLELNLVGADPISLLQLKNKVTISDIASQDLIKVPTTILVSHDLSELKGWKNGDSITLDNGLVLGPVKVDSKVGIKGMQIVADMSLVRALKRSAGLSVIACGEMSSGQLERLRKMIQMG</sequence>
<dbReference type="Proteomes" id="UP000029224">
    <property type="component" value="Unassembled WGS sequence"/>
</dbReference>
<evidence type="ECO:0000313" key="3">
    <source>
        <dbReference type="Proteomes" id="UP000029224"/>
    </source>
</evidence>
<keyword evidence="1" id="KW-1133">Transmembrane helix</keyword>
<name>A0A090T2E1_9VIBR</name>
<dbReference type="PANTHER" id="PTHR30287">
    <property type="entry name" value="MEMBRANE COMPONENT OF PREDICTED ABC SUPERFAMILY METABOLITE UPTAKE TRANSPORTER"/>
    <property type="match status" value="1"/>
</dbReference>
<dbReference type="InterPro" id="IPR038766">
    <property type="entry name" value="Membrane_comp_ABC_pdt"/>
</dbReference>
<reference evidence="2 3" key="1">
    <citation type="submission" date="2014-09" db="EMBL/GenBank/DDBJ databases">
        <title>Vibrio maritimus JCM 19240. (C210) whole genome shotgun sequence.</title>
        <authorList>
            <person name="Sawabe T."/>
            <person name="Meirelles P."/>
            <person name="Nakanishi M."/>
            <person name="Sayaka M."/>
            <person name="Hattori M."/>
            <person name="Ohkuma M."/>
        </authorList>
    </citation>
    <scope>NUCLEOTIDE SEQUENCE [LARGE SCALE GENOMIC DNA]</scope>
    <source>
        <strain evidence="2 3">JCM 19240</strain>
    </source>
</reference>
<dbReference type="AlphaFoldDB" id="A0A090T2E1"/>
<dbReference type="PANTHER" id="PTHR30287:SF2">
    <property type="entry name" value="BLL1001 PROTEIN"/>
    <property type="match status" value="1"/>
</dbReference>
<evidence type="ECO:0000256" key="1">
    <source>
        <dbReference type="SAM" id="Phobius"/>
    </source>
</evidence>
<keyword evidence="1" id="KW-0472">Membrane</keyword>